<dbReference type="EMBL" id="LAQS01000003">
    <property type="protein sequence ID" value="KKZ75353.1"/>
    <property type="molecule type" value="Genomic_DNA"/>
</dbReference>
<dbReference type="Proteomes" id="UP000265325">
    <property type="component" value="Unassembled WGS sequence"/>
</dbReference>
<evidence type="ECO:0000256" key="5">
    <source>
        <dbReference type="ARBA" id="ARBA00023315"/>
    </source>
</evidence>
<comment type="similarity">
    <text evidence="1">Belongs to the transferase hexapeptide repeat family.</text>
</comment>
<proteinExistence type="inferred from homology"/>
<dbReference type="InterPro" id="IPR001451">
    <property type="entry name" value="Hexapep"/>
</dbReference>
<dbReference type="OrthoDB" id="2643438at2"/>
<keyword evidence="5" id="KW-0012">Acyltransferase</keyword>
<dbReference type="AlphaFoldDB" id="A0A2P2GV48"/>
<keyword evidence="3" id="KW-0677">Repeat</keyword>
<evidence type="ECO:0000256" key="3">
    <source>
        <dbReference type="ARBA" id="ARBA00022737"/>
    </source>
</evidence>
<dbReference type="PANTHER" id="PTHR43300:SF11">
    <property type="entry name" value="ACETYLTRANSFERASE RV3034C-RELATED"/>
    <property type="match status" value="1"/>
</dbReference>
<evidence type="ECO:0000256" key="4">
    <source>
        <dbReference type="ARBA" id="ARBA00023251"/>
    </source>
</evidence>
<evidence type="ECO:0000256" key="1">
    <source>
        <dbReference type="ARBA" id="ARBA00007274"/>
    </source>
</evidence>
<comment type="caution">
    <text evidence="7">The sequence shown here is derived from an EMBL/GenBank/DDBJ whole genome shotgun (WGS) entry which is preliminary data.</text>
</comment>
<dbReference type="GO" id="GO:0016746">
    <property type="term" value="F:acyltransferase activity"/>
    <property type="evidence" value="ECO:0007669"/>
    <property type="project" value="UniProtKB-KW"/>
</dbReference>
<sequence length="220" mass="23661">MRSDAAVSPVPPDPSTLHPMPEQPRVVLLKPLVTSPLIEIGAYSYYDDPDEATAFETRNVLYHYGPEKLVIGKFCALGTGVRFLMNGANHRMDGPSTFPFPIMGGSWAEHVDLITGLPGRGDTVVGNDVWIGYGATVMPGVRIGHGAIVASGAVVVDDVPDYGIVGGNPATLIRTRYSESEVARLLALAWWDWPVDHLTRHLRTVMSGTVEDLEAAAPST</sequence>
<dbReference type="RefSeq" id="WP_046905822.1">
    <property type="nucleotide sequence ID" value="NZ_BAAAXG010000011.1"/>
</dbReference>
<dbReference type="InterPro" id="IPR011004">
    <property type="entry name" value="Trimer_LpxA-like_sf"/>
</dbReference>
<keyword evidence="4" id="KW-0046">Antibiotic resistance</keyword>
<dbReference type="Gene3D" id="2.160.10.10">
    <property type="entry name" value="Hexapeptide repeat proteins"/>
    <property type="match status" value="1"/>
</dbReference>
<evidence type="ECO:0000313" key="7">
    <source>
        <dbReference type="EMBL" id="KKZ75353.1"/>
    </source>
</evidence>
<dbReference type="FunFam" id="2.160.10.10:FF:000037">
    <property type="entry name" value="Streptogramin A acetyltransferase"/>
    <property type="match status" value="1"/>
</dbReference>
<organism evidence="7 8">
    <name type="scientific">Streptomyces showdoensis</name>
    <dbReference type="NCBI Taxonomy" id="68268"/>
    <lineage>
        <taxon>Bacteria</taxon>
        <taxon>Bacillati</taxon>
        <taxon>Actinomycetota</taxon>
        <taxon>Actinomycetes</taxon>
        <taxon>Kitasatosporales</taxon>
        <taxon>Streptomycetaceae</taxon>
        <taxon>Streptomyces</taxon>
    </lineage>
</organism>
<dbReference type="Pfam" id="PF00132">
    <property type="entry name" value="Hexapep"/>
    <property type="match status" value="1"/>
</dbReference>
<dbReference type="InterPro" id="IPR050179">
    <property type="entry name" value="Trans_hexapeptide_repeat"/>
</dbReference>
<accession>A0A2P2GV48</accession>
<dbReference type="GO" id="GO:0046677">
    <property type="term" value="P:response to antibiotic"/>
    <property type="evidence" value="ECO:0007669"/>
    <property type="project" value="UniProtKB-KW"/>
</dbReference>
<dbReference type="InterPro" id="IPR018357">
    <property type="entry name" value="Hexapep_transf_CS"/>
</dbReference>
<dbReference type="PANTHER" id="PTHR43300">
    <property type="entry name" value="ACETYLTRANSFERASE"/>
    <property type="match status" value="1"/>
</dbReference>
<feature type="region of interest" description="Disordered" evidence="6">
    <location>
        <begin position="1"/>
        <end position="21"/>
    </location>
</feature>
<name>A0A2P2GV48_STREW</name>
<keyword evidence="8" id="KW-1185">Reference proteome</keyword>
<protein>
    <submittedName>
        <fullName evidence="7">Acetyltransferase</fullName>
    </submittedName>
</protein>
<gene>
    <name evidence="7" type="ORF">VO63_02605</name>
</gene>
<keyword evidence="2 7" id="KW-0808">Transferase</keyword>
<evidence type="ECO:0000256" key="6">
    <source>
        <dbReference type="SAM" id="MobiDB-lite"/>
    </source>
</evidence>
<dbReference type="SUPFAM" id="SSF51161">
    <property type="entry name" value="Trimeric LpxA-like enzymes"/>
    <property type="match status" value="1"/>
</dbReference>
<dbReference type="CDD" id="cd03349">
    <property type="entry name" value="LbH_XAT"/>
    <property type="match status" value="1"/>
</dbReference>
<reference evidence="7 8" key="1">
    <citation type="submission" date="2015-05" db="EMBL/GenBank/DDBJ databases">
        <title>Draft Genome assembly of Streptomyces showdoensis.</title>
        <authorList>
            <person name="Thapa K.K."/>
            <person name="Metsa-Ketela M."/>
        </authorList>
    </citation>
    <scope>NUCLEOTIDE SEQUENCE [LARGE SCALE GENOMIC DNA]</scope>
    <source>
        <strain evidence="7 8">ATCC 15227</strain>
    </source>
</reference>
<dbReference type="PROSITE" id="PS00101">
    <property type="entry name" value="HEXAPEP_TRANSFERASES"/>
    <property type="match status" value="1"/>
</dbReference>
<evidence type="ECO:0000256" key="2">
    <source>
        <dbReference type="ARBA" id="ARBA00022679"/>
    </source>
</evidence>
<evidence type="ECO:0000313" key="8">
    <source>
        <dbReference type="Proteomes" id="UP000265325"/>
    </source>
</evidence>